<evidence type="ECO:0000313" key="6">
    <source>
        <dbReference type="Proteomes" id="UP000433883"/>
    </source>
</evidence>
<dbReference type="Proteomes" id="UP000433883">
    <property type="component" value="Unassembled WGS sequence"/>
</dbReference>
<accession>A0A8H3U801</accession>
<proteinExistence type="predicted"/>
<feature type="compositionally biased region" description="Basic and acidic residues" evidence="3">
    <location>
        <begin position="124"/>
        <end position="139"/>
    </location>
</feature>
<dbReference type="PANTHER" id="PTHR14430:SF4">
    <property type="entry name" value="GDP_GTP EXCHANGE FACTOR SEC2 N-TERMINAL DOMAIN-CONTAINING PROTEIN"/>
    <property type="match status" value="1"/>
</dbReference>
<dbReference type="EMBL" id="WNWQ01000673">
    <property type="protein sequence ID" value="KAE9964725.1"/>
    <property type="molecule type" value="Genomic_DNA"/>
</dbReference>
<feature type="domain" description="GDP/GTP exchange factor Sec2 N-terminal" evidence="4">
    <location>
        <begin position="134"/>
        <end position="217"/>
    </location>
</feature>
<feature type="coiled-coil region" evidence="2">
    <location>
        <begin position="38"/>
        <end position="72"/>
    </location>
</feature>
<evidence type="ECO:0000256" key="2">
    <source>
        <dbReference type="SAM" id="Coils"/>
    </source>
</evidence>
<feature type="coiled-coil region" evidence="2">
    <location>
        <begin position="150"/>
        <end position="213"/>
    </location>
</feature>
<protein>
    <recommendedName>
        <fullName evidence="4">GDP/GTP exchange factor Sec2 N-terminal domain-containing protein</fullName>
    </recommendedName>
</protein>
<keyword evidence="1 2" id="KW-0175">Coiled coil</keyword>
<dbReference type="Pfam" id="PF06428">
    <property type="entry name" value="Sec2p"/>
    <property type="match status" value="1"/>
</dbReference>
<dbReference type="GO" id="GO:0051286">
    <property type="term" value="C:cell tip"/>
    <property type="evidence" value="ECO:0007669"/>
    <property type="project" value="TreeGrafter"/>
</dbReference>
<dbReference type="GO" id="GO:0005085">
    <property type="term" value="F:guanyl-nucleotide exchange factor activity"/>
    <property type="evidence" value="ECO:0007669"/>
    <property type="project" value="InterPro"/>
</dbReference>
<evidence type="ECO:0000259" key="4">
    <source>
        <dbReference type="Pfam" id="PF06428"/>
    </source>
</evidence>
<organism evidence="5 6">
    <name type="scientific">Venturia inaequalis</name>
    <name type="common">Apple scab fungus</name>
    <dbReference type="NCBI Taxonomy" id="5025"/>
    <lineage>
        <taxon>Eukaryota</taxon>
        <taxon>Fungi</taxon>
        <taxon>Dikarya</taxon>
        <taxon>Ascomycota</taxon>
        <taxon>Pezizomycotina</taxon>
        <taxon>Dothideomycetes</taxon>
        <taxon>Pleosporomycetidae</taxon>
        <taxon>Venturiales</taxon>
        <taxon>Venturiaceae</taxon>
        <taxon>Venturia</taxon>
    </lineage>
</organism>
<dbReference type="InterPro" id="IPR040351">
    <property type="entry name" value="RAB3IL/RAB3IP/Sec2"/>
</dbReference>
<dbReference type="AlphaFoldDB" id="A0A8H3U801"/>
<feature type="region of interest" description="Disordered" evidence="3">
    <location>
        <begin position="111"/>
        <end position="139"/>
    </location>
</feature>
<gene>
    <name evidence="5" type="ORF">BLS_008118</name>
</gene>
<reference evidence="5 6" key="1">
    <citation type="submission" date="2019-11" db="EMBL/GenBank/DDBJ databases">
        <title>Venturia inaequalis Genome Resource.</title>
        <authorList>
            <person name="Lichtner F.J."/>
        </authorList>
    </citation>
    <scope>NUCLEOTIDE SEQUENCE [LARGE SCALE GENOMIC DNA]</scope>
    <source>
        <strain evidence="5">Bline_iso_100314</strain>
    </source>
</reference>
<dbReference type="PANTHER" id="PTHR14430">
    <property type="entry name" value="RABIN3-RELATED"/>
    <property type="match status" value="1"/>
</dbReference>
<sequence>MYSKLRVLPVVTTLAKEEPAMNICPACGIDCDADQRSITELQAQVNLLSEKATSAADKLADYEDEIRRLKCDFSADLNTGQHATSETTPPATEGVPTSGVFPGRLAALIGGKRPSSIAPTPIPTDDRSSSASSRRESDLAAALAKEHELRQKAEGQANQMSVEIEELSVTLFQQANDMVAEERRARAKLEERIEILEKRDTEKRQRLERLEGALKRIERVRGMLSP</sequence>
<comment type="caution">
    <text evidence="5">The sequence shown here is derived from an EMBL/GenBank/DDBJ whole genome shotgun (WGS) entry which is preliminary data.</text>
</comment>
<dbReference type="SUPFAM" id="SSF144284">
    <property type="entry name" value="Sec2 N-terminal region"/>
    <property type="match status" value="1"/>
</dbReference>
<dbReference type="GO" id="GO:0006887">
    <property type="term" value="P:exocytosis"/>
    <property type="evidence" value="ECO:0007669"/>
    <property type="project" value="TreeGrafter"/>
</dbReference>
<evidence type="ECO:0000256" key="1">
    <source>
        <dbReference type="ARBA" id="ARBA00023054"/>
    </source>
</evidence>
<evidence type="ECO:0000256" key="3">
    <source>
        <dbReference type="SAM" id="MobiDB-lite"/>
    </source>
</evidence>
<dbReference type="GO" id="GO:0070319">
    <property type="term" value="C:Golgi to plasma membrane transport vesicle"/>
    <property type="evidence" value="ECO:0007669"/>
    <property type="project" value="TreeGrafter"/>
</dbReference>
<name>A0A8H3U801_VENIN</name>
<evidence type="ECO:0000313" key="5">
    <source>
        <dbReference type="EMBL" id="KAE9964725.1"/>
    </source>
</evidence>
<dbReference type="InterPro" id="IPR009449">
    <property type="entry name" value="Sec2_N"/>
</dbReference>
<dbReference type="Gene3D" id="6.10.140.910">
    <property type="match status" value="1"/>
</dbReference>